<evidence type="ECO:0000313" key="3">
    <source>
        <dbReference type="Proteomes" id="UP000037035"/>
    </source>
</evidence>
<accession>A0A0L6UCT6</accession>
<sequence>MPKKAFPKFTKPTTKKPAIQRKSMKKRGSNSSEDDAAYKTAGHLKKEDYLVIIKWRKIKHRITIAALEQGRLLLWSSRKICFGTVTAAEQVLFAVKSLKSIPLKDQPNPTSDEGLIQYLQRQLQKSTHQIHIHSTIDEKLEIMCPHYHAINKLMGGQAFVNPWFKVDAQAEKQSGNIITF</sequence>
<feature type="region of interest" description="Disordered" evidence="1">
    <location>
        <begin position="1"/>
        <end position="37"/>
    </location>
</feature>
<dbReference type="STRING" id="27349.A0A0L6UCT6"/>
<comment type="caution">
    <text evidence="2">The sequence shown here is derived from an EMBL/GenBank/DDBJ whole genome shotgun (WGS) entry which is preliminary data.</text>
</comment>
<proteinExistence type="predicted"/>
<feature type="compositionally biased region" description="Basic residues" evidence="1">
    <location>
        <begin position="18"/>
        <end position="28"/>
    </location>
</feature>
<name>A0A0L6UCT6_9BASI</name>
<keyword evidence="3" id="KW-1185">Reference proteome</keyword>
<evidence type="ECO:0000256" key="1">
    <source>
        <dbReference type="SAM" id="MobiDB-lite"/>
    </source>
</evidence>
<feature type="compositionally biased region" description="Low complexity" evidence="1">
    <location>
        <begin position="7"/>
        <end position="17"/>
    </location>
</feature>
<organism evidence="2 3">
    <name type="scientific">Puccinia sorghi</name>
    <dbReference type="NCBI Taxonomy" id="27349"/>
    <lineage>
        <taxon>Eukaryota</taxon>
        <taxon>Fungi</taxon>
        <taxon>Dikarya</taxon>
        <taxon>Basidiomycota</taxon>
        <taxon>Pucciniomycotina</taxon>
        <taxon>Pucciniomycetes</taxon>
        <taxon>Pucciniales</taxon>
        <taxon>Pucciniaceae</taxon>
        <taxon>Puccinia</taxon>
    </lineage>
</organism>
<reference evidence="2 3" key="1">
    <citation type="submission" date="2015-08" db="EMBL/GenBank/DDBJ databases">
        <title>Next Generation Sequencing and Analysis of the Genome of Puccinia sorghi L Schw, the Causal Agent of Maize Common Rust.</title>
        <authorList>
            <person name="Rochi L."/>
            <person name="Burguener G."/>
            <person name="Darino M."/>
            <person name="Turjanski A."/>
            <person name="Kreff E."/>
            <person name="Dieguez M.J."/>
            <person name="Sacco F."/>
        </authorList>
    </citation>
    <scope>NUCLEOTIDE SEQUENCE [LARGE SCALE GENOMIC DNA]</scope>
    <source>
        <strain evidence="2 3">RO10H11247</strain>
    </source>
</reference>
<dbReference type="AlphaFoldDB" id="A0A0L6UCT6"/>
<evidence type="ECO:0000313" key="2">
    <source>
        <dbReference type="EMBL" id="KNZ45640.1"/>
    </source>
</evidence>
<gene>
    <name evidence="2" type="ORF">VP01_7956g1</name>
</gene>
<protein>
    <submittedName>
        <fullName evidence="2">Uncharacterized protein</fullName>
    </submittedName>
</protein>
<dbReference type="Proteomes" id="UP000037035">
    <property type="component" value="Unassembled WGS sequence"/>
</dbReference>
<dbReference type="VEuPathDB" id="FungiDB:VP01_7956g1"/>
<dbReference type="EMBL" id="LAVV01013445">
    <property type="protein sequence ID" value="KNZ45640.1"/>
    <property type="molecule type" value="Genomic_DNA"/>
</dbReference>